<evidence type="ECO:0000313" key="4">
    <source>
        <dbReference type="EMBL" id="TWW10365.1"/>
    </source>
</evidence>
<accession>A0A5C6M8I0</accession>
<dbReference type="Gene3D" id="3.30.565.10">
    <property type="entry name" value="Histidine kinase-like ATPase, C-terminal domain"/>
    <property type="match status" value="1"/>
</dbReference>
<name>A0A5C6M8I0_9LACO</name>
<dbReference type="GO" id="GO:0042802">
    <property type="term" value="F:identical protein binding"/>
    <property type="evidence" value="ECO:0007669"/>
    <property type="project" value="TreeGrafter"/>
</dbReference>
<dbReference type="Proteomes" id="UP000321659">
    <property type="component" value="Unassembled WGS sequence"/>
</dbReference>
<feature type="transmembrane region" description="Helical" evidence="2">
    <location>
        <begin position="39"/>
        <end position="67"/>
    </location>
</feature>
<feature type="transmembrane region" description="Helical" evidence="2">
    <location>
        <begin position="9"/>
        <end position="27"/>
    </location>
</feature>
<comment type="caution">
    <text evidence="4">The sequence shown here is derived from an EMBL/GenBank/DDBJ whole genome shotgun (WGS) entry which is preliminary data.</text>
</comment>
<feature type="transmembrane region" description="Helical" evidence="2">
    <location>
        <begin position="79"/>
        <end position="105"/>
    </location>
</feature>
<evidence type="ECO:0000256" key="1">
    <source>
        <dbReference type="SAM" id="Coils"/>
    </source>
</evidence>
<evidence type="ECO:0000256" key="2">
    <source>
        <dbReference type="SAM" id="Phobius"/>
    </source>
</evidence>
<keyword evidence="2" id="KW-0472">Membrane</keyword>
<dbReference type="Pfam" id="PF14501">
    <property type="entry name" value="HATPase_c_5"/>
    <property type="match status" value="1"/>
</dbReference>
<dbReference type="InterPro" id="IPR032834">
    <property type="entry name" value="NatK-like_C"/>
</dbReference>
<evidence type="ECO:0000259" key="3">
    <source>
        <dbReference type="Pfam" id="PF14501"/>
    </source>
</evidence>
<proteinExistence type="predicted"/>
<protein>
    <submittedName>
        <fullName evidence="4">ATPase</fullName>
    </submittedName>
</protein>
<feature type="coiled-coil region" evidence="1">
    <location>
        <begin position="198"/>
        <end position="233"/>
    </location>
</feature>
<reference evidence="4 5" key="1">
    <citation type="submission" date="2019-04" db="EMBL/GenBank/DDBJ databases">
        <title>In vitro growth and metabolic characteristics of meat-borne Lactobacillus algidus strains.</title>
        <authorList>
            <person name="Sade E."/>
            <person name="Per J."/>
            <person name="Tytti H."/>
            <person name="Johanna B.K."/>
        </authorList>
    </citation>
    <scope>NUCLEOTIDE SEQUENCE [LARGE SCALE GENOMIC DNA]</scope>
    <source>
        <strain evidence="4 5">LTS37-1</strain>
    </source>
</reference>
<feature type="transmembrane region" description="Helical" evidence="2">
    <location>
        <begin position="154"/>
        <end position="172"/>
    </location>
</feature>
<feature type="domain" description="Sensor histidine kinase NatK-like C-terminal" evidence="3">
    <location>
        <begin position="327"/>
        <end position="427"/>
    </location>
</feature>
<dbReference type="PANTHER" id="PTHR40448">
    <property type="entry name" value="TWO-COMPONENT SENSOR HISTIDINE KINASE"/>
    <property type="match status" value="1"/>
</dbReference>
<dbReference type="EMBL" id="SRRQ01000014">
    <property type="protein sequence ID" value="TWW10365.1"/>
    <property type="molecule type" value="Genomic_DNA"/>
</dbReference>
<dbReference type="SUPFAM" id="SSF55874">
    <property type="entry name" value="ATPase domain of HSP90 chaperone/DNA topoisomerase II/histidine kinase"/>
    <property type="match status" value="1"/>
</dbReference>
<dbReference type="PANTHER" id="PTHR40448:SF1">
    <property type="entry name" value="TWO-COMPONENT SENSOR HISTIDINE KINASE"/>
    <property type="match status" value="1"/>
</dbReference>
<feature type="transmembrane region" description="Helical" evidence="2">
    <location>
        <begin position="178"/>
        <end position="198"/>
    </location>
</feature>
<evidence type="ECO:0000313" key="5">
    <source>
        <dbReference type="Proteomes" id="UP000321659"/>
    </source>
</evidence>
<organism evidence="4 5">
    <name type="scientific">Dellaglioa algida</name>
    <dbReference type="NCBI Taxonomy" id="105612"/>
    <lineage>
        <taxon>Bacteria</taxon>
        <taxon>Bacillati</taxon>
        <taxon>Bacillota</taxon>
        <taxon>Bacilli</taxon>
        <taxon>Lactobacillales</taxon>
        <taxon>Lactobacillaceae</taxon>
        <taxon>Dellaglioa</taxon>
    </lineage>
</organism>
<gene>
    <name evidence="4" type="primary">abpK</name>
    <name evidence="4" type="ORF">LABALGLTS371_14360</name>
</gene>
<sequence>MITIDTKAYILRFFVDIVLFYGLFFMLNKQGTKRNRILFIVIIFPLTFFVGLYSSFSDLILVIFGYLFLKRKHEKDYRLLSSLIACMLVLYMVDIISSTLMVSGISNDHVVGFFEIFIQIGIKISLISLFYFFYQKMHMYQVIKKFSSESSAFLLMYLFLVTLLITYAAHYYAAYDHFVIGIIIFLIIQTVFVFFLFLRILNKQKERYESQMERQELDNLKMYTKELEEKQQQTIKFRHDYKNLLLSFKEIVSSGRNFKMVEQIEELEHYSDKYLSKDKFDYKAFYNIHDSFIKSILIAKFHRARELNIQCHLECATPVDGVPIPTFDCVRILGILLDNAMEAAVESTDKIIDLMIYQDDSQIEFLIKNTYKNSDISMDKLQNRGLTTKEGHSGLGLNTIHEYNQKYPNIFVQYQRKNLLFSTQVILIK</sequence>
<dbReference type="InterPro" id="IPR036890">
    <property type="entry name" value="HATPase_C_sf"/>
</dbReference>
<keyword evidence="2" id="KW-0812">Transmembrane</keyword>
<keyword evidence="1" id="KW-0175">Coiled coil</keyword>
<keyword evidence="2" id="KW-1133">Transmembrane helix</keyword>
<dbReference type="RefSeq" id="WP_146303197.1">
    <property type="nucleotide sequence ID" value="NZ_JANXKU010000010.1"/>
</dbReference>
<feature type="transmembrane region" description="Helical" evidence="2">
    <location>
        <begin position="111"/>
        <end position="134"/>
    </location>
</feature>
<dbReference type="AlphaFoldDB" id="A0A5C6M8I0"/>